<dbReference type="SMART" id="SM00028">
    <property type="entry name" value="TPR"/>
    <property type="match status" value="11"/>
</dbReference>
<dbReference type="Pfam" id="PF12895">
    <property type="entry name" value="ANAPC3"/>
    <property type="match status" value="1"/>
</dbReference>
<dbReference type="Pfam" id="PF13432">
    <property type="entry name" value="TPR_16"/>
    <property type="match status" value="1"/>
</dbReference>
<dbReference type="EMBL" id="JAERPS020000004">
    <property type="protein sequence ID" value="MBZ9612239.1"/>
    <property type="molecule type" value="Genomic_DNA"/>
</dbReference>
<organism evidence="3 4">
    <name type="scientific">Rheinheimera maricola</name>
    <dbReference type="NCBI Taxonomy" id="2793282"/>
    <lineage>
        <taxon>Bacteria</taxon>
        <taxon>Pseudomonadati</taxon>
        <taxon>Pseudomonadota</taxon>
        <taxon>Gammaproteobacteria</taxon>
        <taxon>Chromatiales</taxon>
        <taxon>Chromatiaceae</taxon>
        <taxon>Rheinheimera</taxon>
    </lineage>
</organism>
<dbReference type="PANTHER" id="PTHR12558">
    <property type="entry name" value="CELL DIVISION CYCLE 16,23,27"/>
    <property type="match status" value="1"/>
</dbReference>
<name>A0ABS7XAM7_9GAMM</name>
<feature type="repeat" description="TPR" evidence="1">
    <location>
        <begin position="200"/>
        <end position="233"/>
    </location>
</feature>
<dbReference type="RefSeq" id="WP_205311624.1">
    <property type="nucleotide sequence ID" value="NZ_JAERPS020000004.1"/>
</dbReference>
<proteinExistence type="predicted"/>
<dbReference type="Gene3D" id="1.25.40.10">
    <property type="entry name" value="Tetratricopeptide repeat domain"/>
    <property type="match status" value="5"/>
</dbReference>
<dbReference type="PROSITE" id="PS50005">
    <property type="entry name" value="TPR"/>
    <property type="match status" value="2"/>
</dbReference>
<protein>
    <submittedName>
        <fullName evidence="3">PEP-CTERM system TPR-repeat protein PrsT</fullName>
    </submittedName>
</protein>
<keyword evidence="1" id="KW-0802">TPR repeat</keyword>
<dbReference type="Pfam" id="PF14559">
    <property type="entry name" value="TPR_19"/>
    <property type="match status" value="2"/>
</dbReference>
<dbReference type="InterPro" id="IPR014266">
    <property type="entry name" value="PEP-CTERM_TPR_PrsT"/>
</dbReference>
<dbReference type="InterPro" id="IPR019734">
    <property type="entry name" value="TPR_rpt"/>
</dbReference>
<sequence>MLKPIYNGFFAAIWFACVYVAPAAIASVSAEHDYEQALQAFQRQEQQAAYIHLKNVLQQTPDHIPAKVLMGKVLLEKGYFEEATTEFEEALYKGADIELMLTELANSYLFAGKYQQVLKLGEQYKLSNNSLFEWHLLAAAASLNLDNIDNARAHFISASALQPDSIRLLNSQVALLLKEKRLKDAELLLDRALSIQSDNPQSLQLQGELLQLQGQLLKAQDYFEKAVLLSPQDPVLRRALLRNYVSQYKTEQAEQTLQQILLQSPGDPYALLLAAWLSSLKENHQQSEQHTELLSAKLWQLSKAQIESQPSLLFSRALLSYVAQNYEKARGDLVSYNQLVPADLNAVSILIDVYIRQGDNSLAIQLAERHLEQLNTAPELAKRLVTLYINSNRAYKAEQLITSLRLQFPANVDFAILHAAVLKQMDQADKARAVIAQEVLQHSDNMLLRINQALLALDNNNYTQALQLADQLLAAEPNNTGYLNFKAATLIKSGKAEQAYAVVQNVLKQQPDHIAAQFNLARLEIDRQNYAQAISLLKPLASRHKQHKATATLLALAYFRAEQYNDAEVVLQNTLASGSYAPATELLFDLYFTTQRYEPALALVEQGLKSAFMDEILLWKKARLLLLLNQPEKVNNVLPLLSDLVDTDPEKLLKLALMQREINDLPASGLSLQEAITLAPSTLLLQLELANHYLITADINAADVLLKKMAVSYPKNANVTMLRGDLALAEQNESSALALYQQALKQDPQFRLAWVKLYQIAKAGKDGHAFDTLALQALKQTADNHWLRRLLAEHYVNAAKPTEAIEQYQLLLDANQYTNDAAVYNNLANLHLASDIDVALEHAEKALQLAPKQAFTLDTYGWVLAKKGQYQQAVATLRQANALNATNPSIQFHIAYTLVKLQRPAEANTMLGQLLANFAEFPERVAAEQLLAELSKAAI</sequence>
<comment type="caution">
    <text evidence="3">The sequence shown here is derived from an EMBL/GenBank/DDBJ whole genome shotgun (WGS) entry which is preliminary data.</text>
</comment>
<gene>
    <name evidence="3" type="primary">prsT</name>
    <name evidence="3" type="ORF">I4W93_011595</name>
</gene>
<evidence type="ECO:0000313" key="4">
    <source>
        <dbReference type="Proteomes" id="UP000663814"/>
    </source>
</evidence>
<feature type="repeat" description="TPR" evidence="1">
    <location>
        <begin position="717"/>
        <end position="750"/>
    </location>
</feature>
<dbReference type="InterPro" id="IPR011990">
    <property type="entry name" value="TPR-like_helical_dom_sf"/>
</dbReference>
<accession>A0ABS7XAM7</accession>
<dbReference type="SUPFAM" id="SSF48452">
    <property type="entry name" value="TPR-like"/>
    <property type="match status" value="6"/>
</dbReference>
<evidence type="ECO:0000256" key="2">
    <source>
        <dbReference type="SAM" id="SignalP"/>
    </source>
</evidence>
<evidence type="ECO:0000256" key="1">
    <source>
        <dbReference type="PROSITE-ProRule" id="PRU00339"/>
    </source>
</evidence>
<evidence type="ECO:0000313" key="3">
    <source>
        <dbReference type="EMBL" id="MBZ9612239.1"/>
    </source>
</evidence>
<feature type="signal peptide" evidence="2">
    <location>
        <begin position="1"/>
        <end position="26"/>
    </location>
</feature>
<dbReference type="PROSITE" id="PS51257">
    <property type="entry name" value="PROKAR_LIPOPROTEIN"/>
    <property type="match status" value="1"/>
</dbReference>
<feature type="chain" id="PRO_5046229997" evidence="2">
    <location>
        <begin position="27"/>
        <end position="939"/>
    </location>
</feature>
<dbReference type="Proteomes" id="UP000663814">
    <property type="component" value="Unassembled WGS sequence"/>
</dbReference>
<keyword evidence="4" id="KW-1185">Reference proteome</keyword>
<dbReference type="NCBIfam" id="TIGR02917">
    <property type="entry name" value="PEP_TPR_lipo"/>
    <property type="match status" value="1"/>
</dbReference>
<keyword evidence="2" id="KW-0732">Signal</keyword>
<dbReference type="PANTHER" id="PTHR12558:SF33">
    <property type="entry name" value="BLL7664 PROTEIN"/>
    <property type="match status" value="1"/>
</dbReference>
<reference evidence="3 4" key="1">
    <citation type="submission" date="2021-08" db="EMBL/GenBank/DDBJ databases">
        <title>Rheinheimera aquimaris sp. nov., isolated from seawater of the East Sea in Korea.</title>
        <authorList>
            <person name="Kim K.H."/>
            <person name="Wenting R."/>
            <person name="Kim K.R."/>
            <person name="Jeon C.O."/>
        </authorList>
    </citation>
    <scope>NUCLEOTIDE SEQUENCE [LARGE SCALE GENOMIC DNA]</scope>
    <source>
        <strain evidence="3 4">MA-13</strain>
    </source>
</reference>